<accession>A0A2N9JJE7</accession>
<gene>
    <name evidence="1" type="ORF">MPLG2_2547</name>
</gene>
<proteinExistence type="predicted"/>
<sequence length="102" mass="11054">MLALECLPAEPGLYRAAVVSRRRSTTLRPPGGDALVRARRQLTDGRLVRAMVTFHRDVVGMPPAASWLGSLLLAVVPGYRLRIPGQIADLAAIDALGDRRRA</sequence>
<dbReference type="AlphaFoldDB" id="A0A2N9JJE7"/>
<evidence type="ECO:0000313" key="1">
    <source>
        <dbReference type="EMBL" id="SPD87577.1"/>
    </source>
</evidence>
<name>A0A2N9JJE7_9ACTN</name>
<protein>
    <submittedName>
        <fullName evidence="1">Pimeloyl-ACP methyl ester carboxylesterase</fullName>
    </submittedName>
</protein>
<dbReference type="EMBL" id="LT985188">
    <property type="protein sequence ID" value="SPD87577.1"/>
    <property type="molecule type" value="Genomic_DNA"/>
</dbReference>
<dbReference type="Proteomes" id="UP000238164">
    <property type="component" value="Chromosome 1"/>
</dbReference>
<organism evidence="1 2">
    <name type="scientific">Micropruina glycogenica</name>
    <dbReference type="NCBI Taxonomy" id="75385"/>
    <lineage>
        <taxon>Bacteria</taxon>
        <taxon>Bacillati</taxon>
        <taxon>Actinomycetota</taxon>
        <taxon>Actinomycetes</taxon>
        <taxon>Propionibacteriales</taxon>
        <taxon>Nocardioidaceae</taxon>
        <taxon>Micropruina</taxon>
    </lineage>
</organism>
<reference evidence="1 2" key="1">
    <citation type="submission" date="2018-02" db="EMBL/GenBank/DDBJ databases">
        <authorList>
            <person name="Cohen D.B."/>
            <person name="Kent A.D."/>
        </authorList>
    </citation>
    <scope>NUCLEOTIDE SEQUENCE [LARGE SCALE GENOMIC DNA]</scope>
    <source>
        <strain evidence="1">1</strain>
    </source>
</reference>
<evidence type="ECO:0000313" key="2">
    <source>
        <dbReference type="Proteomes" id="UP000238164"/>
    </source>
</evidence>
<dbReference type="KEGG" id="mgg:MPLG2_2547"/>
<keyword evidence="2" id="KW-1185">Reference proteome</keyword>